<protein>
    <submittedName>
        <fullName evidence="5">Glycosyltransferase involved in cell wall biosynthesis</fullName>
    </submittedName>
</protein>
<dbReference type="SUPFAM" id="SSF53756">
    <property type="entry name" value="UDP-Glycosyltransferase/glycogen phosphorylase"/>
    <property type="match status" value="2"/>
</dbReference>
<feature type="domain" description="Glycosyl transferase family 1" evidence="3">
    <location>
        <begin position="305"/>
        <end position="463"/>
    </location>
</feature>
<sequence>MSSPAARPRLAVIVGNAITGDSRVQKTALAAARDGWEVTLVGRAAGGETEYSSFGPVRVIRVAVDDVMRKHAWVKRQRRGLRARITQWGLPDERALARYRTAHRVWVREQRAHIGWTYSAGASGALSRHTRRLWIRLGRHVHQARVRAFRWERRRSRRKHTPVGEWRRDMPELIDLELAFGAVLDDLRPHVIHANDITMIGVAAQSAARLRSRGFTCRWLYDAHEYVRGADWHTELRTSAYHDLERQFIGRADAVVTVSPEIAEVLRRQYHLPSTPLVVRNTPIREAVGRGESSASVRAACGLGPDTPLLVYSGWMDRDRSVDTAVASLTSLPHVHLAIVSGRKNAVLRELLELAERIGVSDRVHVVPYVPQADVADYLSTADLGLICSKRLPNHEMSLPTKLAEYLHAGLALVVSDVRTVATYVNAHGVGEVFSSGDVPAFAAAVRRGLSRKKELAENISEAILKELSWEYQCSILLQLYRELSGLTPPPPSSVVPWDARERMGSVTDGGWTPLRATPIRLGLGPANHSGQLAAFAQAISRERGDVSMEVVMLKRPGSPLDYPADHYLDPAAFGRRETQIAQIQRTLGRYTHLLADAFLPILGRLNGEHVDGDLPALLRAGIKVALLAHGSEVRHPLRHMERHEHSLFHDAPEEVVRRLTAVTEHNHRIARECGLPVFVTTPDLLDDLPQAIWAPLVVDVNAWACDAPVMRRSRPKVLHAPSKRWTKGTARILPALTGLHERGVIDFQLAENVSWSQMRALVREADIVVDQFAIGSYGTFACEGMAAGKPVMAYLSESAYGSGVPVPPIVNATVDTIGPAMERLLDDRDATARIGVESAAFARAYHDGTQTVRALAGFLR</sequence>
<dbReference type="Pfam" id="PF13439">
    <property type="entry name" value="Glyco_transf_4"/>
    <property type="match status" value="1"/>
</dbReference>
<evidence type="ECO:0000259" key="4">
    <source>
        <dbReference type="Pfam" id="PF13439"/>
    </source>
</evidence>
<dbReference type="InterPro" id="IPR028098">
    <property type="entry name" value="Glyco_trans_4-like_N"/>
</dbReference>
<comment type="caution">
    <text evidence="5">The sequence shown here is derived from an EMBL/GenBank/DDBJ whole genome shotgun (WGS) entry which is preliminary data.</text>
</comment>
<accession>A0A7W5V1A5</accession>
<organism evidence="5 6">
    <name type="scientific">Nonomuraea dietziae</name>
    <dbReference type="NCBI Taxonomy" id="65515"/>
    <lineage>
        <taxon>Bacteria</taxon>
        <taxon>Bacillati</taxon>
        <taxon>Actinomycetota</taxon>
        <taxon>Actinomycetes</taxon>
        <taxon>Streptosporangiales</taxon>
        <taxon>Streptosporangiaceae</taxon>
        <taxon>Nonomuraea</taxon>
    </lineage>
</organism>
<proteinExistence type="predicted"/>
<dbReference type="GeneID" id="95390782"/>
<dbReference type="EMBL" id="JACIBV010000001">
    <property type="protein sequence ID" value="MBB3728551.1"/>
    <property type="molecule type" value="Genomic_DNA"/>
</dbReference>
<dbReference type="RefSeq" id="WP_183650659.1">
    <property type="nucleotide sequence ID" value="NZ_JACIBV010000001.1"/>
</dbReference>
<reference evidence="5 6" key="1">
    <citation type="submission" date="2020-08" db="EMBL/GenBank/DDBJ databases">
        <title>Sequencing the genomes of 1000 actinobacteria strains.</title>
        <authorList>
            <person name="Klenk H.-P."/>
        </authorList>
    </citation>
    <scope>NUCLEOTIDE SEQUENCE [LARGE SCALE GENOMIC DNA]</scope>
    <source>
        <strain evidence="5 6">DSM 44320</strain>
    </source>
</reference>
<dbReference type="Proteomes" id="UP000579945">
    <property type="component" value="Unassembled WGS sequence"/>
</dbReference>
<keyword evidence="2 5" id="KW-0808">Transferase</keyword>
<name>A0A7W5V1A5_9ACTN</name>
<evidence type="ECO:0000313" key="6">
    <source>
        <dbReference type="Proteomes" id="UP000579945"/>
    </source>
</evidence>
<dbReference type="InterPro" id="IPR001296">
    <property type="entry name" value="Glyco_trans_1"/>
</dbReference>
<evidence type="ECO:0000256" key="1">
    <source>
        <dbReference type="ARBA" id="ARBA00022676"/>
    </source>
</evidence>
<evidence type="ECO:0000313" key="5">
    <source>
        <dbReference type="EMBL" id="MBB3728551.1"/>
    </source>
</evidence>
<gene>
    <name evidence="5" type="ORF">FHR33_004411</name>
</gene>
<keyword evidence="6" id="KW-1185">Reference proteome</keyword>
<dbReference type="GO" id="GO:0016757">
    <property type="term" value="F:glycosyltransferase activity"/>
    <property type="evidence" value="ECO:0007669"/>
    <property type="project" value="UniProtKB-KW"/>
</dbReference>
<evidence type="ECO:0000256" key="2">
    <source>
        <dbReference type="ARBA" id="ARBA00022679"/>
    </source>
</evidence>
<dbReference type="Gene3D" id="3.40.50.2000">
    <property type="entry name" value="Glycogen Phosphorylase B"/>
    <property type="match status" value="2"/>
</dbReference>
<evidence type="ECO:0000259" key="3">
    <source>
        <dbReference type="Pfam" id="PF00534"/>
    </source>
</evidence>
<dbReference type="PANTHER" id="PTHR12526">
    <property type="entry name" value="GLYCOSYLTRANSFERASE"/>
    <property type="match status" value="1"/>
</dbReference>
<dbReference type="AlphaFoldDB" id="A0A7W5V1A5"/>
<keyword evidence="1" id="KW-0328">Glycosyltransferase</keyword>
<feature type="domain" description="Glycosyltransferase subfamily 4-like N-terminal" evidence="4">
    <location>
        <begin position="127"/>
        <end position="279"/>
    </location>
</feature>
<dbReference type="Pfam" id="PF00534">
    <property type="entry name" value="Glycos_transf_1"/>
    <property type="match status" value="1"/>
</dbReference>